<dbReference type="Pfam" id="PF01979">
    <property type="entry name" value="Amidohydro_1"/>
    <property type="match status" value="1"/>
</dbReference>
<dbReference type="SUPFAM" id="SSF51338">
    <property type="entry name" value="Composite domain of metallo-dependent hydrolases"/>
    <property type="match status" value="2"/>
</dbReference>
<dbReference type="GO" id="GO:0005829">
    <property type="term" value="C:cytosol"/>
    <property type="evidence" value="ECO:0007669"/>
    <property type="project" value="TreeGrafter"/>
</dbReference>
<evidence type="ECO:0000256" key="3">
    <source>
        <dbReference type="ARBA" id="ARBA00022723"/>
    </source>
</evidence>
<sequence length="477" mass="52439">MSEVRSGVRSEVLIKGGRIVTAVDDYIADIWVKNGRIEAIARDLSIDSATVHDASGLIVFPGGIDVHTHMEFDLGAAQTVDTFETGTRSAAFGGTTTIVDFALQKQGDTPKQALDRRLAAAEPQCCVDYSFHIILTHVTPEALAELPDLVNHEGVSSFKMFMAYPGVLMVEDADIFRAMRKVGAHGGMINLHAENGSVIQALIQEALEQGNTSPKYHMLTRPSIMEGEATHRGIRIAELAEVPVYFVHLSAEEALSSVVEARDRGIPAYAETCPHYLFLDDSEYDRPGFEAAKYVMTPPLRSHACQHALWRGLKTDDLQIVSTDHCPFCYNESPFGLRKSKQMGRDDFEKIPNGAPGVEFRLHLLYDGGVNAGRLSLNRFVQLTATAPAKMFGLFPRKGTIAVGSDADLVLFDPHQRHTLSASTQHSNADYSLYEGREILGKVQKVFLRGELIVEGDRWLGRAGQGQFQRRSASGRV</sequence>
<dbReference type="InterPro" id="IPR006680">
    <property type="entry name" value="Amidohydro-rel"/>
</dbReference>
<dbReference type="EC" id="3.5.2.2" evidence="7"/>
<dbReference type="EMBL" id="CP053540">
    <property type="protein sequence ID" value="WOB44132.1"/>
    <property type="molecule type" value="Genomic_DNA"/>
</dbReference>
<dbReference type="PANTHER" id="PTHR11647">
    <property type="entry name" value="HYDRANTOINASE/DIHYDROPYRIMIDINASE FAMILY MEMBER"/>
    <property type="match status" value="1"/>
</dbReference>
<dbReference type="KEGG" id="tog:HNI00_13950"/>
<dbReference type="Gene3D" id="3.20.20.140">
    <property type="entry name" value="Metal-dependent hydrolases"/>
    <property type="match status" value="1"/>
</dbReference>
<name>A0AA96Y3L0_9CYAN</name>
<accession>A0AA96Y3L0</accession>
<dbReference type="Gene3D" id="2.30.40.10">
    <property type="entry name" value="Urease, subunit C, domain 1"/>
    <property type="match status" value="1"/>
</dbReference>
<dbReference type="SUPFAM" id="SSF51556">
    <property type="entry name" value="Metallo-dependent hydrolases"/>
    <property type="match status" value="1"/>
</dbReference>
<feature type="domain" description="Amidohydrolase-related" evidence="6">
    <location>
        <begin position="58"/>
        <end position="452"/>
    </location>
</feature>
<comment type="PTM">
    <text evidence="5">Carbamylation allows a single lysine to coordinate two divalent metal cations.</text>
</comment>
<keyword evidence="3" id="KW-0479">Metal-binding</keyword>
<dbReference type="GO" id="GO:0046872">
    <property type="term" value="F:metal ion binding"/>
    <property type="evidence" value="ECO:0007669"/>
    <property type="project" value="UniProtKB-KW"/>
</dbReference>
<evidence type="ECO:0000256" key="5">
    <source>
        <dbReference type="PIRSR" id="PIRSR611778-50"/>
    </source>
</evidence>
<dbReference type="InterPro" id="IPR050378">
    <property type="entry name" value="Metallo-dep_Hydrolases_sf"/>
</dbReference>
<comment type="similarity">
    <text evidence="2">Belongs to the metallo-dependent hydrolases superfamily. Hydantoinase/dihydropyrimidinase family.</text>
</comment>
<dbReference type="FunFam" id="3.20.20.140:FF:000076">
    <property type="entry name" value="Dihydropyrimidinase like 2"/>
    <property type="match status" value="1"/>
</dbReference>
<gene>
    <name evidence="7" type="primary">hydA</name>
    <name evidence="7" type="ORF">HNI00_13950</name>
</gene>
<organism evidence="7">
    <name type="scientific">Thermoleptolyngbya oregonensis NK1-22</name>
    <dbReference type="NCBI Taxonomy" id="2547457"/>
    <lineage>
        <taxon>Bacteria</taxon>
        <taxon>Bacillati</taxon>
        <taxon>Cyanobacteriota</taxon>
        <taxon>Cyanophyceae</taxon>
        <taxon>Oculatellales</taxon>
        <taxon>Oculatellaceae</taxon>
        <taxon>Thermoleptolyngbya</taxon>
    </lineage>
</organism>
<dbReference type="GO" id="GO:0004157">
    <property type="term" value="F:dihydropyrimidinase activity"/>
    <property type="evidence" value="ECO:0007669"/>
    <property type="project" value="UniProtKB-EC"/>
</dbReference>
<evidence type="ECO:0000313" key="7">
    <source>
        <dbReference type="EMBL" id="WOB44132.1"/>
    </source>
</evidence>
<protein>
    <submittedName>
        <fullName evidence="7">Dihydropyrimidinase</fullName>
        <ecNumber evidence="7">3.5.2.2</ecNumber>
    </submittedName>
</protein>
<dbReference type="InterPro" id="IPR032466">
    <property type="entry name" value="Metal_Hydrolase"/>
</dbReference>
<evidence type="ECO:0000259" key="6">
    <source>
        <dbReference type="Pfam" id="PF01979"/>
    </source>
</evidence>
<evidence type="ECO:0000256" key="2">
    <source>
        <dbReference type="ARBA" id="ARBA00008829"/>
    </source>
</evidence>
<reference evidence="7" key="1">
    <citation type="submission" date="2020-05" db="EMBL/GenBank/DDBJ databases">
        <authorList>
            <person name="Zhu T."/>
            <person name="Keshari N."/>
            <person name="Lu X."/>
        </authorList>
    </citation>
    <scope>NUCLEOTIDE SEQUENCE</scope>
    <source>
        <strain evidence="7">NK1-22</strain>
    </source>
</reference>
<feature type="modified residue" description="N6-carboxylysine" evidence="5">
    <location>
        <position position="159"/>
    </location>
</feature>
<dbReference type="AlphaFoldDB" id="A0AA96Y3L0"/>
<evidence type="ECO:0000256" key="4">
    <source>
        <dbReference type="ARBA" id="ARBA00022801"/>
    </source>
</evidence>
<dbReference type="CDD" id="cd01314">
    <property type="entry name" value="D-HYD"/>
    <property type="match status" value="1"/>
</dbReference>
<keyword evidence="4 7" id="KW-0378">Hydrolase</keyword>
<dbReference type="PANTHER" id="PTHR11647:SF1">
    <property type="entry name" value="COLLAPSIN RESPONSE MEDIATOR PROTEIN"/>
    <property type="match status" value="1"/>
</dbReference>
<comment type="cofactor">
    <cofactor evidence="1">
        <name>Zn(2+)</name>
        <dbReference type="ChEBI" id="CHEBI:29105"/>
    </cofactor>
</comment>
<dbReference type="InterPro" id="IPR011778">
    <property type="entry name" value="Hydantoinase/dihydroPyrase"/>
</dbReference>
<proteinExistence type="inferred from homology"/>
<dbReference type="RefSeq" id="WP_316787131.1">
    <property type="nucleotide sequence ID" value="NZ_CP053540.1"/>
</dbReference>
<dbReference type="NCBIfam" id="TIGR02033">
    <property type="entry name" value="D-hydantoinase"/>
    <property type="match status" value="1"/>
</dbReference>
<evidence type="ECO:0000256" key="1">
    <source>
        <dbReference type="ARBA" id="ARBA00001947"/>
    </source>
</evidence>
<dbReference type="InterPro" id="IPR011059">
    <property type="entry name" value="Metal-dep_hydrolase_composite"/>
</dbReference>